<proteinExistence type="predicted"/>
<feature type="region of interest" description="Disordered" evidence="1">
    <location>
        <begin position="73"/>
        <end position="107"/>
    </location>
</feature>
<name>A0AA38RDS8_9PEZI</name>
<evidence type="ECO:0000313" key="3">
    <source>
        <dbReference type="Proteomes" id="UP001174694"/>
    </source>
</evidence>
<dbReference type="AlphaFoldDB" id="A0AA38RDS8"/>
<evidence type="ECO:0000313" key="2">
    <source>
        <dbReference type="EMBL" id="KAJ9143807.1"/>
    </source>
</evidence>
<accession>A0AA38RDS8</accession>
<feature type="region of interest" description="Disordered" evidence="1">
    <location>
        <begin position="170"/>
        <end position="206"/>
    </location>
</feature>
<feature type="compositionally biased region" description="Basic and acidic residues" evidence="1">
    <location>
        <begin position="73"/>
        <end position="102"/>
    </location>
</feature>
<dbReference type="EMBL" id="JANBVO010000018">
    <property type="protein sequence ID" value="KAJ9143807.1"/>
    <property type="molecule type" value="Genomic_DNA"/>
</dbReference>
<feature type="region of interest" description="Disordered" evidence="1">
    <location>
        <begin position="490"/>
        <end position="527"/>
    </location>
</feature>
<feature type="region of interest" description="Disordered" evidence="1">
    <location>
        <begin position="326"/>
        <end position="354"/>
    </location>
</feature>
<organism evidence="2 3">
    <name type="scientific">Pleurostoma richardsiae</name>
    <dbReference type="NCBI Taxonomy" id="41990"/>
    <lineage>
        <taxon>Eukaryota</taxon>
        <taxon>Fungi</taxon>
        <taxon>Dikarya</taxon>
        <taxon>Ascomycota</taxon>
        <taxon>Pezizomycotina</taxon>
        <taxon>Sordariomycetes</taxon>
        <taxon>Sordariomycetidae</taxon>
        <taxon>Calosphaeriales</taxon>
        <taxon>Pleurostomataceae</taxon>
        <taxon>Pleurostoma</taxon>
    </lineage>
</organism>
<comment type="caution">
    <text evidence="2">The sequence shown here is derived from an EMBL/GenBank/DDBJ whole genome shotgun (WGS) entry which is preliminary data.</text>
</comment>
<dbReference type="Proteomes" id="UP001174694">
    <property type="component" value="Unassembled WGS sequence"/>
</dbReference>
<protein>
    <submittedName>
        <fullName evidence="2">Uncharacterized protein</fullName>
    </submittedName>
</protein>
<reference evidence="2" key="1">
    <citation type="submission" date="2022-07" db="EMBL/GenBank/DDBJ databases">
        <title>Fungi with potential for degradation of polypropylene.</title>
        <authorList>
            <person name="Gostincar C."/>
        </authorList>
    </citation>
    <scope>NUCLEOTIDE SEQUENCE</scope>
    <source>
        <strain evidence="2">EXF-13308</strain>
    </source>
</reference>
<keyword evidence="3" id="KW-1185">Reference proteome</keyword>
<sequence>MTKKHTLSRKSSRLTRLFHDVYQKIKAPKQQKNQQENHIFQIVHHPDRPPRPECGTQIPSEVECLKLIATMQEREQERRQQARAGHDRQDHGNSGRRPRENTIPKVGGVGNQRYAAQLRRMPRLESLRLDADDGDRSTIPPAILYTNGPRVYFEEDVRTARGKLAPEGDRDVKRVKDDPFPSNTQQKPAIPIRNRPVPNKQPSTSNDYVHITDAAASYPQRPARRLDEDERAARLGGAAAFSAIPRECCRLCRKPGAGGLGGLCMMCEAEFLVPKDVFGDTGTRDSGRNKGPPGYDDEAGTASPLTLAAAEEGVIARDGNSDRLLSSLRSQRRATPTKEVGLTKGSRAKVSASTVGASLEVDHGVRHAKSVGGSGGNGRRPRDLRFVEALPLGVQPGLDDLQYSLAAGTKTPTETAASGLQRSDNVKRIQTAREKGTSRVAGWLDSCVDKVSREKSAPPRPTRPPTASAKSGRYYDPIIDIIDSYTVPNGEREVLSPKSQEITSRAPLPQRKQRGKGSRSVGTDDWI</sequence>
<feature type="region of interest" description="Disordered" evidence="1">
    <location>
        <begin position="451"/>
        <end position="472"/>
    </location>
</feature>
<feature type="compositionally biased region" description="Basic and acidic residues" evidence="1">
    <location>
        <begin position="170"/>
        <end position="179"/>
    </location>
</feature>
<feature type="region of interest" description="Disordered" evidence="1">
    <location>
        <begin position="279"/>
        <end position="301"/>
    </location>
</feature>
<evidence type="ECO:0000256" key="1">
    <source>
        <dbReference type="SAM" id="MobiDB-lite"/>
    </source>
</evidence>
<gene>
    <name evidence="2" type="ORF">NKR23_g6316</name>
</gene>